<dbReference type="RefSeq" id="WP_289828584.1">
    <property type="nucleotide sequence ID" value="NZ_JAUEDK010000005.1"/>
</dbReference>
<dbReference type="PANTHER" id="PTHR37423">
    <property type="entry name" value="SOLUBLE LYTIC MUREIN TRANSGLYCOSYLASE-RELATED"/>
    <property type="match status" value="1"/>
</dbReference>
<dbReference type="CDD" id="cd13403">
    <property type="entry name" value="MLTF-like"/>
    <property type="match status" value="1"/>
</dbReference>
<dbReference type="EMBL" id="JAUEDK010000005">
    <property type="protein sequence ID" value="MDN0074037.1"/>
    <property type="molecule type" value="Genomic_DNA"/>
</dbReference>
<dbReference type="InterPro" id="IPR008258">
    <property type="entry name" value="Transglycosylase_SLT_dom_1"/>
</dbReference>
<evidence type="ECO:0000256" key="3">
    <source>
        <dbReference type="ARBA" id="ARBA00023237"/>
    </source>
</evidence>
<dbReference type="Gene3D" id="1.10.530.10">
    <property type="match status" value="1"/>
</dbReference>
<comment type="caution">
    <text evidence="5">The sequence shown here is derived from an EMBL/GenBank/DDBJ whole genome shotgun (WGS) entry which is preliminary data.</text>
</comment>
<dbReference type="Pfam" id="PF00497">
    <property type="entry name" value="SBP_bac_3"/>
    <property type="match status" value="1"/>
</dbReference>
<dbReference type="InterPro" id="IPR023346">
    <property type="entry name" value="Lysozyme-like_dom_sf"/>
</dbReference>
<dbReference type="CDD" id="cd01009">
    <property type="entry name" value="PBP2_YfhD_N"/>
    <property type="match status" value="1"/>
</dbReference>
<keyword evidence="3" id="KW-0998">Cell outer membrane</keyword>
<comment type="similarity">
    <text evidence="2">Belongs to the transglycosylase Slt family.</text>
</comment>
<sequence length="450" mass="50573">MLENRMIRVMVPYSRSLYFNDKGHERGITADLVRDFERHLNRKYAAKLGKRPITVIIIPTTRDKLLPGVANGLADIATGNLTVTPERQKLVDFAVPPYQRLMSELVITGPASPTLARVEDLSGKMVAVRRSSSYYESLVALNQRLAKAGKPPVKLQLVSDALEDEDMMEMLAAGLLPVIVVDDWKAKMWAQVLPNIRVNPALAVHSGGLRGWGVRKGSPKLQAELDDFYRHFSTKEQGLFAYRIARYMKRIKQIHNNTEGDELKRFEATVTLFRKYGQQYTFDPLMLAAQGFQESQLDQNAKSRAGAIGVMQLMPKTGKELQVGDIHLIEPNIHAGAKYMDHLMSRFFSDAKFDESNRTLFAFASYNAGPGNIAKMRKLAEARGLDPNLWFNNVEVVTAEKIGMETTTYVRNIFKYYVAYKLQLNIQQTQAQARAKLAAPAAVTPPPVKK</sequence>
<dbReference type="SMART" id="SM00062">
    <property type="entry name" value="PBPb"/>
    <property type="match status" value="1"/>
</dbReference>
<comment type="subcellular location">
    <subcellularLocation>
        <location evidence="1">Cell outer membrane</location>
        <topology evidence="1">Peripheral membrane protein</topology>
    </subcellularLocation>
</comment>
<accession>A0ABT7XJS9</accession>
<name>A0ABT7XJS9_9NEIS</name>
<dbReference type="Proteomes" id="UP001168540">
    <property type="component" value="Unassembled WGS sequence"/>
</dbReference>
<evidence type="ECO:0000313" key="6">
    <source>
        <dbReference type="Proteomes" id="UP001168540"/>
    </source>
</evidence>
<evidence type="ECO:0000313" key="5">
    <source>
        <dbReference type="EMBL" id="MDN0074037.1"/>
    </source>
</evidence>
<keyword evidence="6" id="KW-1185">Reference proteome</keyword>
<dbReference type="InterPro" id="IPR001638">
    <property type="entry name" value="Solute-binding_3/MltF_N"/>
</dbReference>
<evidence type="ECO:0000256" key="2">
    <source>
        <dbReference type="ARBA" id="ARBA00007734"/>
    </source>
</evidence>
<feature type="domain" description="Solute-binding protein family 3/N-terminal" evidence="4">
    <location>
        <begin position="6"/>
        <end position="243"/>
    </location>
</feature>
<gene>
    <name evidence="5" type="ORF">QU481_03935</name>
</gene>
<keyword evidence="3" id="KW-0472">Membrane</keyword>
<dbReference type="SUPFAM" id="SSF53850">
    <property type="entry name" value="Periplasmic binding protein-like II"/>
    <property type="match status" value="1"/>
</dbReference>
<organism evidence="5 6">
    <name type="scientific">Crenobacter oryzisoli</name>
    <dbReference type="NCBI Taxonomy" id="3056844"/>
    <lineage>
        <taxon>Bacteria</taxon>
        <taxon>Pseudomonadati</taxon>
        <taxon>Pseudomonadota</taxon>
        <taxon>Betaproteobacteria</taxon>
        <taxon>Neisseriales</taxon>
        <taxon>Neisseriaceae</taxon>
        <taxon>Crenobacter</taxon>
    </lineage>
</organism>
<dbReference type="Gene3D" id="3.40.190.10">
    <property type="entry name" value="Periplasmic binding protein-like II"/>
    <property type="match status" value="2"/>
</dbReference>
<dbReference type="SUPFAM" id="SSF53955">
    <property type="entry name" value="Lysozyme-like"/>
    <property type="match status" value="1"/>
</dbReference>
<dbReference type="PANTHER" id="PTHR37423:SF2">
    <property type="entry name" value="MEMBRANE-BOUND LYTIC MUREIN TRANSGLYCOSYLASE C"/>
    <property type="match status" value="1"/>
</dbReference>
<dbReference type="Pfam" id="PF01464">
    <property type="entry name" value="SLT"/>
    <property type="match status" value="1"/>
</dbReference>
<protein>
    <submittedName>
        <fullName evidence="5">Transporter substrate-binding domain-containing protein</fullName>
    </submittedName>
</protein>
<proteinExistence type="inferred from homology"/>
<evidence type="ECO:0000256" key="1">
    <source>
        <dbReference type="ARBA" id="ARBA00004339"/>
    </source>
</evidence>
<evidence type="ECO:0000259" key="4">
    <source>
        <dbReference type="SMART" id="SM00062"/>
    </source>
</evidence>
<reference evidence="5" key="1">
    <citation type="submission" date="2023-06" db="EMBL/GenBank/DDBJ databases">
        <authorList>
            <person name="Zhang S."/>
        </authorList>
    </citation>
    <scope>NUCLEOTIDE SEQUENCE</scope>
    <source>
        <strain evidence="5">SG2303</strain>
    </source>
</reference>